<dbReference type="NCBIfam" id="TIGR00406">
    <property type="entry name" value="prmA"/>
    <property type="match status" value="1"/>
</dbReference>
<comment type="function">
    <text evidence="6">Methylates ribosomal protein L11.</text>
</comment>
<dbReference type="Pfam" id="PF06325">
    <property type="entry name" value="PrmA"/>
    <property type="match status" value="1"/>
</dbReference>
<keyword evidence="2 6" id="KW-0963">Cytoplasm</keyword>
<comment type="subcellular location">
    <subcellularLocation>
        <location evidence="6">Cytoplasm</location>
    </subcellularLocation>
</comment>
<comment type="catalytic activity">
    <reaction evidence="6">
        <text>L-lysyl-[protein] + 3 S-adenosyl-L-methionine = N(6),N(6),N(6)-trimethyl-L-lysyl-[protein] + 3 S-adenosyl-L-homocysteine + 3 H(+)</text>
        <dbReference type="Rhea" id="RHEA:54192"/>
        <dbReference type="Rhea" id="RHEA-COMP:9752"/>
        <dbReference type="Rhea" id="RHEA-COMP:13826"/>
        <dbReference type="ChEBI" id="CHEBI:15378"/>
        <dbReference type="ChEBI" id="CHEBI:29969"/>
        <dbReference type="ChEBI" id="CHEBI:57856"/>
        <dbReference type="ChEBI" id="CHEBI:59789"/>
        <dbReference type="ChEBI" id="CHEBI:61961"/>
    </reaction>
</comment>
<evidence type="ECO:0000256" key="2">
    <source>
        <dbReference type="ARBA" id="ARBA00022490"/>
    </source>
</evidence>
<dbReference type="EMBL" id="JACJJC010000002">
    <property type="protein sequence ID" value="MBM6703289.1"/>
    <property type="molecule type" value="Genomic_DNA"/>
</dbReference>
<keyword evidence="5 6" id="KW-0949">S-adenosyl-L-methionine</keyword>
<dbReference type="GO" id="GO:0005840">
    <property type="term" value="C:ribosome"/>
    <property type="evidence" value="ECO:0007669"/>
    <property type="project" value="UniProtKB-KW"/>
</dbReference>
<comment type="similarity">
    <text evidence="1 6">Belongs to the methyltransferase superfamily. PrmA family.</text>
</comment>
<protein>
    <recommendedName>
        <fullName evidence="6">Ribosomal protein L11 methyltransferase</fullName>
        <shortName evidence="6">L11 Mtase</shortName>
        <ecNumber evidence="6">2.1.1.-</ecNumber>
    </recommendedName>
</protein>
<dbReference type="EC" id="2.1.1.-" evidence="6"/>
<comment type="caution">
    <text evidence="7">The sequence shown here is derived from an EMBL/GenBank/DDBJ whole genome shotgun (WGS) entry which is preliminary data.</text>
</comment>
<keyword evidence="8" id="KW-1185">Reference proteome</keyword>
<feature type="binding site" evidence="6">
    <location>
        <position position="193"/>
    </location>
    <ligand>
        <name>S-adenosyl-L-methionine</name>
        <dbReference type="ChEBI" id="CHEBI:59789"/>
    </ligand>
</feature>
<name>A0ABS2DPM3_9BURK</name>
<evidence type="ECO:0000256" key="3">
    <source>
        <dbReference type="ARBA" id="ARBA00022603"/>
    </source>
</evidence>
<feature type="binding site" evidence="6">
    <location>
        <position position="150"/>
    </location>
    <ligand>
        <name>S-adenosyl-L-methionine</name>
        <dbReference type="ChEBI" id="CHEBI:59789"/>
    </ligand>
</feature>
<dbReference type="InterPro" id="IPR004498">
    <property type="entry name" value="Ribosomal_PrmA_MeTrfase"/>
</dbReference>
<dbReference type="CDD" id="cd02440">
    <property type="entry name" value="AdoMet_MTases"/>
    <property type="match status" value="1"/>
</dbReference>
<dbReference type="HAMAP" id="MF_00735">
    <property type="entry name" value="Methyltr_PrmA"/>
    <property type="match status" value="1"/>
</dbReference>
<evidence type="ECO:0000256" key="4">
    <source>
        <dbReference type="ARBA" id="ARBA00022679"/>
    </source>
</evidence>
<feature type="binding site" evidence="6">
    <location>
        <position position="171"/>
    </location>
    <ligand>
        <name>S-adenosyl-L-methionine</name>
        <dbReference type="ChEBI" id="CHEBI:59789"/>
    </ligand>
</feature>
<sequence>MREFKLLADERSAEALSDMLLDAGAFSAAIEDADADRPDEQPLYGEPGMEPENRAWPRSVISVLADDDFDIKTVLSVAAASLSTEAPEVLSSETVVDQDWVRVTQAMFEPTRVSDRLWIVPTWCELPDPEAVNVRLDPGVAFGTGSHPTTHLCLQWLDANVKPEDNVLDYGCGTGILAIAAKKVGAKSVIGTDIDPQAVEAAKLNAEQNETEAEFVLPEAMRDGTFEIVVANILANPLKLLAPALCARVKPEGALVLSGILAKQADEIIAHYRTIDPTIALELWRTEGDWVCIAGRKAAATHN</sequence>
<accession>A0ABS2DPM3</accession>
<dbReference type="Gene3D" id="3.40.50.150">
    <property type="entry name" value="Vaccinia Virus protein VP39"/>
    <property type="match status" value="1"/>
</dbReference>
<feature type="binding site" evidence="6">
    <location>
        <position position="232"/>
    </location>
    <ligand>
        <name>S-adenosyl-L-methionine</name>
        <dbReference type="ChEBI" id="CHEBI:59789"/>
    </ligand>
</feature>
<dbReference type="InterPro" id="IPR050078">
    <property type="entry name" value="Ribosomal_L11_MeTrfase_PrmA"/>
</dbReference>
<dbReference type="PANTHER" id="PTHR43648">
    <property type="entry name" value="ELECTRON TRANSFER FLAVOPROTEIN BETA SUBUNIT LYSINE METHYLTRANSFERASE"/>
    <property type="match status" value="1"/>
</dbReference>
<dbReference type="RefSeq" id="WP_205101762.1">
    <property type="nucleotide sequence ID" value="NZ_JACJJC010000002.1"/>
</dbReference>
<dbReference type="GO" id="GO:0032259">
    <property type="term" value="P:methylation"/>
    <property type="evidence" value="ECO:0007669"/>
    <property type="project" value="UniProtKB-KW"/>
</dbReference>
<dbReference type="PANTHER" id="PTHR43648:SF1">
    <property type="entry name" value="ELECTRON TRANSFER FLAVOPROTEIN BETA SUBUNIT LYSINE METHYLTRANSFERASE"/>
    <property type="match status" value="1"/>
</dbReference>
<dbReference type="InterPro" id="IPR029063">
    <property type="entry name" value="SAM-dependent_MTases_sf"/>
</dbReference>
<keyword evidence="4 6" id="KW-0808">Transferase</keyword>
<dbReference type="Proteomes" id="UP000715095">
    <property type="component" value="Unassembled WGS sequence"/>
</dbReference>
<dbReference type="SUPFAM" id="SSF53335">
    <property type="entry name" value="S-adenosyl-L-methionine-dependent methyltransferases"/>
    <property type="match status" value="1"/>
</dbReference>
<dbReference type="PIRSF" id="PIRSF000401">
    <property type="entry name" value="RPL11_MTase"/>
    <property type="match status" value="1"/>
</dbReference>
<keyword evidence="3 6" id="KW-0489">Methyltransferase</keyword>
<keyword evidence="7" id="KW-0689">Ribosomal protein</keyword>
<evidence type="ECO:0000313" key="8">
    <source>
        <dbReference type="Proteomes" id="UP000715095"/>
    </source>
</evidence>
<evidence type="ECO:0000256" key="5">
    <source>
        <dbReference type="ARBA" id="ARBA00022691"/>
    </source>
</evidence>
<gene>
    <name evidence="6 7" type="primary">prmA</name>
    <name evidence="7" type="ORF">H6A60_02045</name>
</gene>
<evidence type="ECO:0000256" key="1">
    <source>
        <dbReference type="ARBA" id="ARBA00009741"/>
    </source>
</evidence>
<evidence type="ECO:0000256" key="6">
    <source>
        <dbReference type="HAMAP-Rule" id="MF_00735"/>
    </source>
</evidence>
<proteinExistence type="inferred from homology"/>
<organism evidence="7 8">
    <name type="scientific">Sutterella massiliensis</name>
    <dbReference type="NCBI Taxonomy" id="1816689"/>
    <lineage>
        <taxon>Bacteria</taxon>
        <taxon>Pseudomonadati</taxon>
        <taxon>Pseudomonadota</taxon>
        <taxon>Betaproteobacteria</taxon>
        <taxon>Burkholderiales</taxon>
        <taxon>Sutterellaceae</taxon>
        <taxon>Sutterella</taxon>
    </lineage>
</organism>
<keyword evidence="7" id="KW-0687">Ribonucleoprotein</keyword>
<reference evidence="7 8" key="1">
    <citation type="journal article" date="2021" name="Sci. Rep.">
        <title>The distribution of antibiotic resistance genes in chicken gut microbiota commensals.</title>
        <authorList>
            <person name="Juricova H."/>
            <person name="Matiasovicova J."/>
            <person name="Kubasova T."/>
            <person name="Cejkova D."/>
            <person name="Rychlik I."/>
        </authorList>
    </citation>
    <scope>NUCLEOTIDE SEQUENCE [LARGE SCALE GENOMIC DNA]</scope>
    <source>
        <strain evidence="7 8">An829</strain>
    </source>
</reference>
<dbReference type="GO" id="GO:0008168">
    <property type="term" value="F:methyltransferase activity"/>
    <property type="evidence" value="ECO:0007669"/>
    <property type="project" value="UniProtKB-KW"/>
</dbReference>
<evidence type="ECO:0000313" key="7">
    <source>
        <dbReference type="EMBL" id="MBM6703289.1"/>
    </source>
</evidence>